<accession>A0A2P2QGP6</accession>
<dbReference type="EMBL" id="GGEC01085677">
    <property type="protein sequence ID" value="MBX66161.1"/>
    <property type="molecule type" value="Transcribed_RNA"/>
</dbReference>
<reference evidence="1" key="1">
    <citation type="submission" date="2018-02" db="EMBL/GenBank/DDBJ databases">
        <title>Rhizophora mucronata_Transcriptome.</title>
        <authorList>
            <person name="Meera S.P."/>
            <person name="Sreeshan A."/>
            <person name="Augustine A."/>
        </authorList>
    </citation>
    <scope>NUCLEOTIDE SEQUENCE</scope>
    <source>
        <tissue evidence="1">Leaf</tissue>
    </source>
</reference>
<name>A0A2P2QGP6_RHIMU</name>
<sequence>MSIQKFCTFALDKD</sequence>
<organism evidence="1">
    <name type="scientific">Rhizophora mucronata</name>
    <name type="common">Asiatic mangrove</name>
    <dbReference type="NCBI Taxonomy" id="61149"/>
    <lineage>
        <taxon>Eukaryota</taxon>
        <taxon>Viridiplantae</taxon>
        <taxon>Streptophyta</taxon>
        <taxon>Embryophyta</taxon>
        <taxon>Tracheophyta</taxon>
        <taxon>Spermatophyta</taxon>
        <taxon>Magnoliopsida</taxon>
        <taxon>eudicotyledons</taxon>
        <taxon>Gunneridae</taxon>
        <taxon>Pentapetalae</taxon>
        <taxon>rosids</taxon>
        <taxon>fabids</taxon>
        <taxon>Malpighiales</taxon>
        <taxon>Rhizophoraceae</taxon>
        <taxon>Rhizophora</taxon>
    </lineage>
</organism>
<proteinExistence type="predicted"/>
<evidence type="ECO:0000313" key="1">
    <source>
        <dbReference type="EMBL" id="MBX66161.1"/>
    </source>
</evidence>
<protein>
    <submittedName>
        <fullName evidence="1">Uncharacterized protein</fullName>
    </submittedName>
</protein>